<reference evidence="2" key="1">
    <citation type="journal article" date="2022" name="bioRxiv">
        <title>Sequencing and chromosome-scale assembly of the giantPleurodeles waltlgenome.</title>
        <authorList>
            <person name="Brown T."/>
            <person name="Elewa A."/>
            <person name="Iarovenko S."/>
            <person name="Subramanian E."/>
            <person name="Araus A.J."/>
            <person name="Petzold A."/>
            <person name="Susuki M."/>
            <person name="Suzuki K.-i.T."/>
            <person name="Hayashi T."/>
            <person name="Toyoda A."/>
            <person name="Oliveira C."/>
            <person name="Osipova E."/>
            <person name="Leigh N.D."/>
            <person name="Simon A."/>
            <person name="Yun M.H."/>
        </authorList>
    </citation>
    <scope>NUCLEOTIDE SEQUENCE</scope>
    <source>
        <strain evidence="2">20211129_DDA</strain>
        <tissue evidence="2">Liver</tissue>
    </source>
</reference>
<name>A0AAV7SG47_PLEWA</name>
<comment type="caution">
    <text evidence="2">The sequence shown here is derived from an EMBL/GenBank/DDBJ whole genome shotgun (WGS) entry which is preliminary data.</text>
</comment>
<dbReference type="EMBL" id="JANPWB010000008">
    <property type="protein sequence ID" value="KAJ1162648.1"/>
    <property type="molecule type" value="Genomic_DNA"/>
</dbReference>
<accession>A0AAV7SG47</accession>
<protein>
    <submittedName>
        <fullName evidence="2">Uncharacterized protein</fullName>
    </submittedName>
</protein>
<dbReference type="Proteomes" id="UP001066276">
    <property type="component" value="Chromosome 4_2"/>
</dbReference>
<feature type="region of interest" description="Disordered" evidence="1">
    <location>
        <begin position="35"/>
        <end position="68"/>
    </location>
</feature>
<dbReference type="AlphaFoldDB" id="A0AAV7SG47"/>
<evidence type="ECO:0000256" key="1">
    <source>
        <dbReference type="SAM" id="MobiDB-lite"/>
    </source>
</evidence>
<gene>
    <name evidence="2" type="ORF">NDU88_003116</name>
</gene>
<keyword evidence="3" id="KW-1185">Reference proteome</keyword>
<evidence type="ECO:0000313" key="2">
    <source>
        <dbReference type="EMBL" id="KAJ1162648.1"/>
    </source>
</evidence>
<proteinExistence type="predicted"/>
<evidence type="ECO:0000313" key="3">
    <source>
        <dbReference type="Proteomes" id="UP001066276"/>
    </source>
</evidence>
<sequence length="102" mass="11205">MAKRSADAVKLRGLPGNQTSSAALALSNAKHLISSAHASRASARRYARDPSSTHQQRAPGRGTTMTRDLGNIVRARKEFAYSHWFTKVKQETEQGDLGRLRS</sequence>
<organism evidence="2 3">
    <name type="scientific">Pleurodeles waltl</name>
    <name type="common">Iberian ribbed newt</name>
    <dbReference type="NCBI Taxonomy" id="8319"/>
    <lineage>
        <taxon>Eukaryota</taxon>
        <taxon>Metazoa</taxon>
        <taxon>Chordata</taxon>
        <taxon>Craniata</taxon>
        <taxon>Vertebrata</taxon>
        <taxon>Euteleostomi</taxon>
        <taxon>Amphibia</taxon>
        <taxon>Batrachia</taxon>
        <taxon>Caudata</taxon>
        <taxon>Salamandroidea</taxon>
        <taxon>Salamandridae</taxon>
        <taxon>Pleurodelinae</taxon>
        <taxon>Pleurodeles</taxon>
    </lineage>
</organism>